<dbReference type="GO" id="GO:0016491">
    <property type="term" value="F:oxidoreductase activity"/>
    <property type="evidence" value="ECO:0007669"/>
    <property type="project" value="UniProtKB-KW"/>
</dbReference>
<feature type="domain" description="FAD-binding" evidence="4">
    <location>
        <begin position="81"/>
        <end position="151"/>
    </location>
</feature>
<keyword evidence="6" id="KW-1185">Reference proteome</keyword>
<dbReference type="GO" id="GO:0071949">
    <property type="term" value="F:FAD binding"/>
    <property type="evidence" value="ECO:0007669"/>
    <property type="project" value="InterPro"/>
</dbReference>
<protein>
    <recommendedName>
        <fullName evidence="4">FAD-binding domain-containing protein</fullName>
    </recommendedName>
</protein>
<dbReference type="SUPFAM" id="SSF54373">
    <property type="entry name" value="FAD-linked reductases, C-terminal domain"/>
    <property type="match status" value="1"/>
</dbReference>
<dbReference type="InterPro" id="IPR002938">
    <property type="entry name" value="FAD-bd"/>
</dbReference>
<evidence type="ECO:0000256" key="2">
    <source>
        <dbReference type="ARBA" id="ARBA00022827"/>
    </source>
</evidence>
<dbReference type="Gene3D" id="3.50.50.60">
    <property type="entry name" value="FAD/NAD(P)-binding domain"/>
    <property type="match status" value="1"/>
</dbReference>
<dbReference type="OrthoDB" id="417877at2759"/>
<dbReference type="InterPro" id="IPR036188">
    <property type="entry name" value="FAD/NAD-bd_sf"/>
</dbReference>
<dbReference type="SUPFAM" id="SSF51905">
    <property type="entry name" value="FAD/NAD(P)-binding domain"/>
    <property type="match status" value="1"/>
</dbReference>
<keyword evidence="3" id="KW-0560">Oxidoreductase</keyword>
<dbReference type="Proteomes" id="UP000186601">
    <property type="component" value="Unassembled WGS sequence"/>
</dbReference>
<name>A0A2R6S6W8_9APHY</name>
<organism evidence="5 6">
    <name type="scientific">Hermanssonia centrifuga</name>
    <dbReference type="NCBI Taxonomy" id="98765"/>
    <lineage>
        <taxon>Eukaryota</taxon>
        <taxon>Fungi</taxon>
        <taxon>Dikarya</taxon>
        <taxon>Basidiomycota</taxon>
        <taxon>Agaricomycotina</taxon>
        <taxon>Agaricomycetes</taxon>
        <taxon>Polyporales</taxon>
        <taxon>Meruliaceae</taxon>
        <taxon>Hermanssonia</taxon>
    </lineage>
</organism>
<evidence type="ECO:0000313" key="6">
    <source>
        <dbReference type="Proteomes" id="UP000186601"/>
    </source>
</evidence>
<dbReference type="PANTHER" id="PTHR46720:SF3">
    <property type="entry name" value="FAD-BINDING DOMAIN-CONTAINING PROTEIN-RELATED"/>
    <property type="match status" value="1"/>
</dbReference>
<dbReference type="EMBL" id="MLYV02000010">
    <property type="protein sequence ID" value="PSS38016.1"/>
    <property type="molecule type" value="Genomic_DNA"/>
</dbReference>
<keyword evidence="1" id="KW-0285">Flavoprotein</keyword>
<dbReference type="PANTHER" id="PTHR46720">
    <property type="entry name" value="HYDROXYLASE, PUTATIVE (AFU_ORTHOLOGUE AFUA_3G01460)-RELATED"/>
    <property type="match status" value="1"/>
</dbReference>
<keyword evidence="2" id="KW-0274">FAD</keyword>
<sequence length="201" mass="21983">MEDAMMHVVSYGIAGGALANVVAMVSKPEAEGTEYDGPSVSHCSGQEVRDQYEGWEPEVIDLLKYVENPMKWAIHQLRPLPTYIDENVALVGDAAHGMTPHQGAGAGQAIEDAYVLAGLLGHPSTTVDTLSRALEVYDQIRRPFANSIVDGSKLSGMMYEFNSVHGENYEVLGPAIERQWDWHLSSAAEMGHTISCNFQFD</sequence>
<accession>A0A2R6S6W8</accession>
<dbReference type="AlphaFoldDB" id="A0A2R6S6W8"/>
<dbReference type="GO" id="GO:0044550">
    <property type="term" value="P:secondary metabolite biosynthetic process"/>
    <property type="evidence" value="ECO:0007669"/>
    <property type="project" value="TreeGrafter"/>
</dbReference>
<dbReference type="Pfam" id="PF01494">
    <property type="entry name" value="FAD_binding_3"/>
    <property type="match status" value="1"/>
</dbReference>
<comment type="caution">
    <text evidence="5">The sequence shown here is derived from an EMBL/GenBank/DDBJ whole genome shotgun (WGS) entry which is preliminary data.</text>
</comment>
<reference evidence="5 6" key="1">
    <citation type="submission" date="2018-02" db="EMBL/GenBank/DDBJ databases">
        <title>Genome sequence of the basidiomycete white-rot fungus Phlebia centrifuga.</title>
        <authorList>
            <person name="Granchi Z."/>
            <person name="Peng M."/>
            <person name="de Vries R.P."/>
            <person name="Hilden K."/>
            <person name="Makela M.R."/>
            <person name="Grigoriev I."/>
            <person name="Riley R."/>
        </authorList>
    </citation>
    <scope>NUCLEOTIDE SEQUENCE [LARGE SCALE GENOMIC DNA]</scope>
    <source>
        <strain evidence="5 6">FBCC195</strain>
    </source>
</reference>
<evidence type="ECO:0000256" key="3">
    <source>
        <dbReference type="ARBA" id="ARBA00023002"/>
    </source>
</evidence>
<dbReference type="InterPro" id="IPR051104">
    <property type="entry name" value="FAD_monoxygenase"/>
</dbReference>
<proteinExistence type="predicted"/>
<evidence type="ECO:0000256" key="1">
    <source>
        <dbReference type="ARBA" id="ARBA00022630"/>
    </source>
</evidence>
<gene>
    <name evidence="5" type="ORF">PHLCEN_2v101</name>
</gene>
<evidence type="ECO:0000313" key="5">
    <source>
        <dbReference type="EMBL" id="PSS38016.1"/>
    </source>
</evidence>
<evidence type="ECO:0000259" key="4">
    <source>
        <dbReference type="Pfam" id="PF01494"/>
    </source>
</evidence>
<dbReference type="STRING" id="98765.A0A2R6S6W8"/>